<accession>A0A5C6CQ21</accession>
<feature type="transmembrane region" description="Helical" evidence="2">
    <location>
        <begin position="6"/>
        <end position="28"/>
    </location>
</feature>
<feature type="transmembrane region" description="Helical" evidence="2">
    <location>
        <begin position="207"/>
        <end position="228"/>
    </location>
</feature>
<feature type="transmembrane region" description="Helical" evidence="2">
    <location>
        <begin position="160"/>
        <end position="187"/>
    </location>
</feature>
<keyword evidence="2" id="KW-0812">Transmembrane</keyword>
<comment type="caution">
    <text evidence="4">The sequence shown here is derived from an EMBL/GenBank/DDBJ whole genome shotgun (WGS) entry which is preliminary data.</text>
</comment>
<name>A0A5C6CQ21_9BACT</name>
<dbReference type="PANTHER" id="PTHR43592:SF15">
    <property type="entry name" value="CAAX AMINO TERMINAL PROTEASE FAMILY PROTEIN"/>
    <property type="match status" value="1"/>
</dbReference>
<dbReference type="Pfam" id="PF02517">
    <property type="entry name" value="Rce1-like"/>
    <property type="match status" value="1"/>
</dbReference>
<dbReference type="Proteomes" id="UP000318437">
    <property type="component" value="Unassembled WGS sequence"/>
</dbReference>
<feature type="domain" description="CAAX prenyl protease 2/Lysostaphin resistance protein A-like" evidence="3">
    <location>
        <begin position="208"/>
        <end position="332"/>
    </location>
</feature>
<sequence>MSDEMSSAAFLVMFAASIASVGALLVLFERHISGKPLLAYQPRQRVPWQSGIVMLVMLLTFSGVIFSMLGGGKDPAGTPEIDPRVQVEDHEKSEEAEFDAAADSDDTNEKNATAEEFIYNSLGTTAFFMLLVGMLGVWLHVSVGANRSDLGLPSSGSQALWDIGIGIVACAASLLPIYVLQLSLTIILEPEVEHPIIEQLTENHSPAMLLAGFLLVVVAAPLGEEFVFRLLLQGWLERWEDETIGYAGSDRQFLSLHIDPTELSDLPSRGVLTTLPHGWVPILISGTLFGLAHLGHGVSPVPLVLFGIVLGYLYQRTHRLVPSITAHALFNAYSMTMLWLQLGD</sequence>
<feature type="compositionally biased region" description="Acidic residues" evidence="1">
    <location>
        <begin position="96"/>
        <end position="106"/>
    </location>
</feature>
<evidence type="ECO:0000313" key="4">
    <source>
        <dbReference type="EMBL" id="TWU25584.1"/>
    </source>
</evidence>
<keyword evidence="5" id="KW-1185">Reference proteome</keyword>
<keyword evidence="2" id="KW-1133">Transmembrane helix</keyword>
<dbReference type="PANTHER" id="PTHR43592">
    <property type="entry name" value="CAAX AMINO TERMINAL PROTEASE"/>
    <property type="match status" value="1"/>
</dbReference>
<gene>
    <name evidence="4" type="ORF">Pla144_27910</name>
</gene>
<dbReference type="AlphaFoldDB" id="A0A5C6CQ21"/>
<dbReference type="OrthoDB" id="258511at2"/>
<keyword evidence="2" id="KW-0472">Membrane</keyword>
<dbReference type="RefSeq" id="WP_146451181.1">
    <property type="nucleotide sequence ID" value="NZ_SJPS01000004.1"/>
</dbReference>
<evidence type="ECO:0000256" key="2">
    <source>
        <dbReference type="SAM" id="Phobius"/>
    </source>
</evidence>
<reference evidence="4 5" key="1">
    <citation type="submission" date="2019-02" db="EMBL/GenBank/DDBJ databases">
        <title>Deep-cultivation of Planctomycetes and their phenomic and genomic characterization uncovers novel biology.</title>
        <authorList>
            <person name="Wiegand S."/>
            <person name="Jogler M."/>
            <person name="Boedeker C."/>
            <person name="Pinto D."/>
            <person name="Vollmers J."/>
            <person name="Rivas-Marin E."/>
            <person name="Kohn T."/>
            <person name="Peeters S.H."/>
            <person name="Heuer A."/>
            <person name="Rast P."/>
            <person name="Oberbeckmann S."/>
            <person name="Bunk B."/>
            <person name="Jeske O."/>
            <person name="Meyerdierks A."/>
            <person name="Storesund J.E."/>
            <person name="Kallscheuer N."/>
            <person name="Luecker S."/>
            <person name="Lage O.M."/>
            <person name="Pohl T."/>
            <person name="Merkel B.J."/>
            <person name="Hornburger P."/>
            <person name="Mueller R.-W."/>
            <person name="Bruemmer F."/>
            <person name="Labrenz M."/>
            <person name="Spormann A.M."/>
            <person name="Op Den Camp H."/>
            <person name="Overmann J."/>
            <person name="Amann R."/>
            <person name="Jetten M.S.M."/>
            <person name="Mascher T."/>
            <person name="Medema M.H."/>
            <person name="Devos D.P."/>
            <person name="Kaster A.-K."/>
            <person name="Ovreas L."/>
            <person name="Rohde M."/>
            <person name="Galperin M.Y."/>
            <person name="Jogler C."/>
        </authorList>
    </citation>
    <scope>NUCLEOTIDE SEQUENCE [LARGE SCALE GENOMIC DNA]</scope>
    <source>
        <strain evidence="4 5">Pla144</strain>
    </source>
</reference>
<dbReference type="GO" id="GO:0006508">
    <property type="term" value="P:proteolysis"/>
    <property type="evidence" value="ECO:0007669"/>
    <property type="project" value="UniProtKB-KW"/>
</dbReference>
<feature type="region of interest" description="Disordered" evidence="1">
    <location>
        <begin position="87"/>
        <end position="108"/>
    </location>
</feature>
<evidence type="ECO:0000313" key="5">
    <source>
        <dbReference type="Proteomes" id="UP000318437"/>
    </source>
</evidence>
<dbReference type="GO" id="GO:0080120">
    <property type="term" value="P:CAAX-box protein maturation"/>
    <property type="evidence" value="ECO:0007669"/>
    <property type="project" value="UniProtKB-ARBA"/>
</dbReference>
<organism evidence="4 5">
    <name type="scientific">Bythopirellula polymerisocia</name>
    <dbReference type="NCBI Taxonomy" id="2528003"/>
    <lineage>
        <taxon>Bacteria</taxon>
        <taxon>Pseudomonadati</taxon>
        <taxon>Planctomycetota</taxon>
        <taxon>Planctomycetia</taxon>
        <taxon>Pirellulales</taxon>
        <taxon>Lacipirellulaceae</taxon>
        <taxon>Bythopirellula</taxon>
    </lineage>
</organism>
<feature type="transmembrane region" description="Helical" evidence="2">
    <location>
        <begin position="48"/>
        <end position="69"/>
    </location>
</feature>
<keyword evidence="4" id="KW-0645">Protease</keyword>
<dbReference type="EMBL" id="SJPS01000004">
    <property type="protein sequence ID" value="TWU25584.1"/>
    <property type="molecule type" value="Genomic_DNA"/>
</dbReference>
<evidence type="ECO:0000256" key="1">
    <source>
        <dbReference type="SAM" id="MobiDB-lite"/>
    </source>
</evidence>
<dbReference type="InterPro" id="IPR003675">
    <property type="entry name" value="Rce1/LyrA-like_dom"/>
</dbReference>
<protein>
    <submittedName>
        <fullName evidence="4">CAAX amino terminal protease self-immunity</fullName>
    </submittedName>
</protein>
<dbReference type="GO" id="GO:0004175">
    <property type="term" value="F:endopeptidase activity"/>
    <property type="evidence" value="ECO:0007669"/>
    <property type="project" value="UniProtKB-ARBA"/>
</dbReference>
<proteinExistence type="predicted"/>
<feature type="transmembrane region" description="Helical" evidence="2">
    <location>
        <begin position="320"/>
        <end position="340"/>
    </location>
</feature>
<evidence type="ECO:0000259" key="3">
    <source>
        <dbReference type="Pfam" id="PF02517"/>
    </source>
</evidence>
<feature type="transmembrane region" description="Helical" evidence="2">
    <location>
        <begin position="117"/>
        <end position="139"/>
    </location>
</feature>
<feature type="transmembrane region" description="Helical" evidence="2">
    <location>
        <begin position="294"/>
        <end position="314"/>
    </location>
</feature>
<keyword evidence="4" id="KW-0378">Hydrolase</keyword>